<protein>
    <submittedName>
        <fullName evidence="2">LysR family transcriptional regulator</fullName>
    </submittedName>
</protein>
<keyword evidence="3" id="KW-1185">Reference proteome</keyword>
<accession>A0ABS1GG28</accession>
<dbReference type="InterPro" id="IPR051815">
    <property type="entry name" value="Molybdate_resp_trans_reg"/>
</dbReference>
<organism evidence="2 3">
    <name type="scientific">Persephonella atlantica</name>
    <dbReference type="NCBI Taxonomy" id="2699429"/>
    <lineage>
        <taxon>Bacteria</taxon>
        <taxon>Pseudomonadati</taxon>
        <taxon>Aquificota</taxon>
        <taxon>Aquificia</taxon>
        <taxon>Aquificales</taxon>
        <taxon>Hydrogenothermaceae</taxon>
        <taxon>Persephonella</taxon>
    </lineage>
</organism>
<dbReference type="InterPro" id="IPR000847">
    <property type="entry name" value="LysR_HTH_N"/>
</dbReference>
<gene>
    <name evidence="2" type="ORF">GWK41_02195</name>
</gene>
<dbReference type="Proteomes" id="UP000772812">
    <property type="component" value="Unassembled WGS sequence"/>
</dbReference>
<sequence>MKYQIKFKLWVEKDGDIIIGLGRDKLLREIEKTGSISKAAKNVGMSYKKAWSFLKTMESRLGVKLVKTHRGGKKGGGTQLTEEAKQLLSDFERINTAFENLKKQLEKNG</sequence>
<dbReference type="PANTHER" id="PTHR30432:SF1">
    <property type="entry name" value="DNA-BINDING TRANSCRIPTIONAL DUAL REGULATOR MODE"/>
    <property type="match status" value="1"/>
</dbReference>
<dbReference type="Gene3D" id="1.10.10.10">
    <property type="entry name" value="Winged helix-like DNA-binding domain superfamily/Winged helix DNA-binding domain"/>
    <property type="match status" value="1"/>
</dbReference>
<proteinExistence type="predicted"/>
<dbReference type="RefSeq" id="WP_200673278.1">
    <property type="nucleotide sequence ID" value="NZ_JAACYA010000001.1"/>
</dbReference>
<dbReference type="PANTHER" id="PTHR30432">
    <property type="entry name" value="TRANSCRIPTIONAL REGULATOR MODE"/>
    <property type="match status" value="1"/>
</dbReference>
<dbReference type="InterPro" id="IPR036388">
    <property type="entry name" value="WH-like_DNA-bd_sf"/>
</dbReference>
<dbReference type="EMBL" id="JAACYA010000001">
    <property type="protein sequence ID" value="MBK3331877.1"/>
    <property type="molecule type" value="Genomic_DNA"/>
</dbReference>
<comment type="caution">
    <text evidence="2">The sequence shown here is derived from an EMBL/GenBank/DDBJ whole genome shotgun (WGS) entry which is preliminary data.</text>
</comment>
<reference evidence="2 3" key="1">
    <citation type="journal article" date="2021" name="Syst. Appl. Microbiol.">
        <title>Persephonella atlantica sp. nov.: How to adapt to physico-chemical gradients in high temperature hydrothermal habitats.</title>
        <authorList>
            <person name="Francois D.X."/>
            <person name="Godfroy A."/>
            <person name="Mathien C."/>
            <person name="Aube J."/>
            <person name="Cathalot C."/>
            <person name="Lesongeur F."/>
            <person name="L'Haridon S."/>
            <person name="Philippon X."/>
            <person name="Roussel E.G."/>
        </authorList>
    </citation>
    <scope>NUCLEOTIDE SEQUENCE [LARGE SCALE GENOMIC DNA]</scope>
    <source>
        <strain evidence="2 3">MO1340</strain>
    </source>
</reference>
<dbReference type="InterPro" id="IPR036390">
    <property type="entry name" value="WH_DNA-bd_sf"/>
</dbReference>
<evidence type="ECO:0000259" key="1">
    <source>
        <dbReference type="Pfam" id="PF00126"/>
    </source>
</evidence>
<evidence type="ECO:0000313" key="2">
    <source>
        <dbReference type="EMBL" id="MBK3331877.1"/>
    </source>
</evidence>
<evidence type="ECO:0000313" key="3">
    <source>
        <dbReference type="Proteomes" id="UP000772812"/>
    </source>
</evidence>
<feature type="domain" description="HTH lysR-type" evidence="1">
    <location>
        <begin position="26"/>
        <end position="84"/>
    </location>
</feature>
<dbReference type="Pfam" id="PF00126">
    <property type="entry name" value="HTH_1"/>
    <property type="match status" value="1"/>
</dbReference>
<name>A0ABS1GG28_9AQUI</name>
<dbReference type="SUPFAM" id="SSF46785">
    <property type="entry name" value="Winged helix' DNA-binding domain"/>
    <property type="match status" value="1"/>
</dbReference>